<evidence type="ECO:0000256" key="3">
    <source>
        <dbReference type="ARBA" id="ARBA00023125"/>
    </source>
</evidence>
<accession>T0HZA4</accession>
<dbReference type="InterPro" id="IPR025296">
    <property type="entry name" value="DUF4158"/>
</dbReference>
<keyword evidence="4" id="KW-0233">DNA recombination</keyword>
<gene>
    <name evidence="7" type="ORF">RLDS_04000</name>
</gene>
<comment type="caution">
    <text evidence="7">The sequence shown here is derived from an EMBL/GenBank/DDBJ whole genome shotgun (WGS) entry which is preliminary data.</text>
</comment>
<evidence type="ECO:0000256" key="1">
    <source>
        <dbReference type="ARBA" id="ARBA00009402"/>
    </source>
</evidence>
<evidence type="ECO:0000259" key="6">
    <source>
        <dbReference type="Pfam" id="PF13700"/>
    </source>
</evidence>
<keyword evidence="3" id="KW-0238">DNA-binding</keyword>
<feature type="domain" description="DUF4158" evidence="6">
    <location>
        <begin position="13"/>
        <end position="170"/>
    </location>
</feature>
<reference evidence="7 8" key="1">
    <citation type="journal article" date="2013" name="Genome Announc.">
        <title>Draft Genome Sequence of Sphingobium lactosutens Strain DS20T, Isolated from a Hexachlorocyclohexane Dumpsite.</title>
        <authorList>
            <person name="Kumar R."/>
            <person name="Dwivedi V."/>
            <person name="Negi V."/>
            <person name="Khurana J.P."/>
            <person name="Lal R."/>
        </authorList>
    </citation>
    <scope>NUCLEOTIDE SEQUENCE [LARGE SCALE GENOMIC DNA]</scope>
    <source>
        <strain evidence="7 8">DS20</strain>
    </source>
</reference>
<feature type="domain" description="Tn3 transposase DDE" evidence="5">
    <location>
        <begin position="581"/>
        <end position="962"/>
    </location>
</feature>
<dbReference type="Proteomes" id="UP000015531">
    <property type="component" value="Unassembled WGS sequence"/>
</dbReference>
<organism evidence="7 8">
    <name type="scientific">Sphingobium lactosutens DS20</name>
    <dbReference type="NCBI Taxonomy" id="1331060"/>
    <lineage>
        <taxon>Bacteria</taxon>
        <taxon>Pseudomonadati</taxon>
        <taxon>Pseudomonadota</taxon>
        <taxon>Alphaproteobacteria</taxon>
        <taxon>Sphingomonadales</taxon>
        <taxon>Sphingomonadaceae</taxon>
        <taxon>Sphingobium</taxon>
    </lineage>
</organism>
<sequence>MMLARRRLVSPEIWAGHYDAPLDEREIARHYTLTSDDLEFVGRRRGDATRLGFAMLLLTMRWPGRALEAGEVPPAPVLAYVARQLGVAPEAFAAYAHRDQTRREYLVEIRRSHGFRIFDRDAFREVVAFSIPIAQTIIHPGQMAGVIVDELRRRQILLPSSSILEAVLRRARQQAEQLTYEVLTNGLLPDTLQGLDDLLARRSGQATTWLSWLRNAPQSPAARNILRLIERLAYVRALGLDRGRADMIPASTFDRLADEGSRITPQHFGELNALRRHATLAATGIRLEESLTDAALTMFDKLLGSMVRRAENRTRDKALKTVRELQGHLRTLTGSCRILIDAHTNGVDSLAQIEALDWQRFAMAVEQAEVLGRPETVDRTAELIDRHRTVKLFAGPLLNTFEFRGAGAVQGLLSALAIIAELYRTGKRRLPDRVPLRFVPSAWRPFVLRDGIIDRAAYELCALSQLRERLRAGDIWVAGSRQFRDFDSYLIPPATYAALREKGPLPLAIETDFERHIEERRTRLDTAIEQVTVLARQGELPQVRLDENGLIISPLKAATPPATEMARRAAYDRLPRVKITDLLLEVDAWTGFSECFIHRRSGRQVDDRNALLTVILADGINLGLTRMAETCRGASLRQLAHLHDWHISEAAYGEALGRLIDAHRTMPLAALWGDGTTSSSDGQQFHAGGRGAAIGDINARSGNEPGVAFYTHVSDRYDPFASRVIAATAGEAPYVLDGLLYHQTGLTIEEHYTDTGGASDHVFGLMPFFGYRFAPRLRDIKERRLHLLPGQESGPLLGGMTAEPIALGHVAAHWDELLRFATSIRTGTVTASAMLRRLSAYPRQNGLALALRELGRLERSIFMLDWLRDIDLRRRTQAGLNKGEARNALARALFFNQLGELRDRRFENQTYRASGLNLLVAAIILWNTRYLEMALADIATPDEIARHIAPLGWEHISLTGDYSWNVEDRPDPDALRPLRAVSSLLAA</sequence>
<evidence type="ECO:0000259" key="5">
    <source>
        <dbReference type="Pfam" id="PF01526"/>
    </source>
</evidence>
<dbReference type="AlphaFoldDB" id="T0HZA4"/>
<evidence type="ECO:0000256" key="4">
    <source>
        <dbReference type="ARBA" id="ARBA00023172"/>
    </source>
</evidence>
<proteinExistence type="inferred from homology"/>
<dbReference type="Pfam" id="PF01526">
    <property type="entry name" value="DDE_Tnp_Tn3"/>
    <property type="match status" value="1"/>
</dbReference>
<dbReference type="eggNOG" id="COG4644">
    <property type="taxonomic scope" value="Bacteria"/>
</dbReference>
<name>T0HZA4_9SPHN</name>
<dbReference type="NCBIfam" id="NF033527">
    <property type="entry name" value="transpos_Tn3"/>
    <property type="match status" value="1"/>
</dbReference>
<dbReference type="EMBL" id="ATDP01000070">
    <property type="protein sequence ID" value="EQB17383.1"/>
    <property type="molecule type" value="Genomic_DNA"/>
</dbReference>
<keyword evidence="2" id="KW-0815">Transposition</keyword>
<dbReference type="GO" id="GO:0004803">
    <property type="term" value="F:transposase activity"/>
    <property type="evidence" value="ECO:0007669"/>
    <property type="project" value="InterPro"/>
</dbReference>
<dbReference type="PATRIC" id="fig|1331060.3.peg.725"/>
<dbReference type="GO" id="GO:0006313">
    <property type="term" value="P:DNA transposition"/>
    <property type="evidence" value="ECO:0007669"/>
    <property type="project" value="InterPro"/>
</dbReference>
<protein>
    <submittedName>
        <fullName evidence="7">Transposase</fullName>
    </submittedName>
</protein>
<dbReference type="InterPro" id="IPR047653">
    <property type="entry name" value="Tn3-like_transpos"/>
</dbReference>
<keyword evidence="8" id="KW-1185">Reference proteome</keyword>
<evidence type="ECO:0000313" key="8">
    <source>
        <dbReference type="Proteomes" id="UP000015531"/>
    </source>
</evidence>
<comment type="similarity">
    <text evidence="1">Belongs to the transposase 7 family.</text>
</comment>
<dbReference type="InterPro" id="IPR002513">
    <property type="entry name" value="Tn3_Tnp_DDE_dom"/>
</dbReference>
<evidence type="ECO:0000313" key="7">
    <source>
        <dbReference type="EMBL" id="EQB17383.1"/>
    </source>
</evidence>
<evidence type="ECO:0000256" key="2">
    <source>
        <dbReference type="ARBA" id="ARBA00022578"/>
    </source>
</evidence>
<dbReference type="Pfam" id="PF13700">
    <property type="entry name" value="DUF4158"/>
    <property type="match status" value="1"/>
</dbReference>
<dbReference type="GO" id="GO:0003677">
    <property type="term" value="F:DNA binding"/>
    <property type="evidence" value="ECO:0007669"/>
    <property type="project" value="UniProtKB-KW"/>
</dbReference>